<gene>
    <name evidence="2" type="ORF">SDC9_70878</name>
</gene>
<dbReference type="AlphaFoldDB" id="A0A644Y752"/>
<sequence length="113" mass="12579">MRLRDIMELLNARAYCGEERLDEEVHSAFASDFMSDVLAFVRNQDLLLTGMVNSQVVRTAEMMDIKCIIFVRGKLPDETVVAIARERGIAVLATAFNMFNSSGRLYAAGLTGE</sequence>
<name>A0A644Y752_9ZZZZ</name>
<evidence type="ECO:0000259" key="1">
    <source>
        <dbReference type="Pfam" id="PF07085"/>
    </source>
</evidence>
<protein>
    <recommendedName>
        <fullName evidence="1">DRTGG domain-containing protein</fullName>
    </recommendedName>
</protein>
<comment type="caution">
    <text evidence="2">The sequence shown here is derived from an EMBL/GenBank/DDBJ whole genome shotgun (WGS) entry which is preliminary data.</text>
</comment>
<feature type="domain" description="DRTGG" evidence="1">
    <location>
        <begin position="5"/>
        <end position="105"/>
    </location>
</feature>
<evidence type="ECO:0000313" key="2">
    <source>
        <dbReference type="EMBL" id="MPM24396.1"/>
    </source>
</evidence>
<dbReference type="SUPFAM" id="SSF75138">
    <property type="entry name" value="HprK N-terminal domain-like"/>
    <property type="match status" value="1"/>
</dbReference>
<dbReference type="InterPro" id="IPR028979">
    <property type="entry name" value="Ser_kin/Pase_Hpr-like_N_sf"/>
</dbReference>
<organism evidence="2">
    <name type="scientific">bioreactor metagenome</name>
    <dbReference type="NCBI Taxonomy" id="1076179"/>
    <lineage>
        <taxon>unclassified sequences</taxon>
        <taxon>metagenomes</taxon>
        <taxon>ecological metagenomes</taxon>
    </lineage>
</organism>
<dbReference type="Gene3D" id="3.40.1390.20">
    <property type="entry name" value="HprK N-terminal domain-like"/>
    <property type="match status" value="1"/>
</dbReference>
<dbReference type="Pfam" id="PF07085">
    <property type="entry name" value="DRTGG"/>
    <property type="match status" value="1"/>
</dbReference>
<accession>A0A644Y752</accession>
<dbReference type="InterPro" id="IPR010766">
    <property type="entry name" value="DRTGG"/>
</dbReference>
<dbReference type="EMBL" id="VSSQ01004254">
    <property type="protein sequence ID" value="MPM24396.1"/>
    <property type="molecule type" value="Genomic_DNA"/>
</dbReference>
<reference evidence="2" key="1">
    <citation type="submission" date="2019-08" db="EMBL/GenBank/DDBJ databases">
        <authorList>
            <person name="Kucharzyk K."/>
            <person name="Murdoch R.W."/>
            <person name="Higgins S."/>
            <person name="Loffler F."/>
        </authorList>
    </citation>
    <scope>NUCLEOTIDE SEQUENCE</scope>
</reference>
<proteinExistence type="predicted"/>